<keyword evidence="4 7" id="KW-0812">Transmembrane</keyword>
<dbReference type="CDD" id="cd04187">
    <property type="entry name" value="DPM1_like_bac"/>
    <property type="match status" value="1"/>
</dbReference>
<evidence type="ECO:0000256" key="2">
    <source>
        <dbReference type="ARBA" id="ARBA00022676"/>
    </source>
</evidence>
<comment type="caution">
    <text evidence="9">The sequence shown here is derived from an EMBL/GenBank/DDBJ whole genome shotgun (WGS) entry which is preliminary data.</text>
</comment>
<evidence type="ECO:0000256" key="5">
    <source>
        <dbReference type="ARBA" id="ARBA00022989"/>
    </source>
</evidence>
<name>A0A7X9DL37_UNCKA</name>
<dbReference type="SUPFAM" id="SSF53448">
    <property type="entry name" value="Nucleotide-diphospho-sugar transferases"/>
    <property type="match status" value="1"/>
</dbReference>
<evidence type="ECO:0000256" key="1">
    <source>
        <dbReference type="ARBA" id="ARBA00004141"/>
    </source>
</evidence>
<feature type="transmembrane region" description="Helical" evidence="7">
    <location>
        <begin position="235"/>
        <end position="262"/>
    </location>
</feature>
<dbReference type="GO" id="GO:0005886">
    <property type="term" value="C:plasma membrane"/>
    <property type="evidence" value="ECO:0007669"/>
    <property type="project" value="TreeGrafter"/>
</dbReference>
<dbReference type="Pfam" id="PF00535">
    <property type="entry name" value="Glycos_transf_2"/>
    <property type="match status" value="1"/>
</dbReference>
<keyword evidence="6 7" id="KW-0472">Membrane</keyword>
<dbReference type="InterPro" id="IPR001173">
    <property type="entry name" value="Glyco_trans_2-like"/>
</dbReference>
<keyword evidence="2" id="KW-0328">Glycosyltransferase</keyword>
<keyword evidence="5 7" id="KW-1133">Transmembrane helix</keyword>
<evidence type="ECO:0000256" key="4">
    <source>
        <dbReference type="ARBA" id="ARBA00022692"/>
    </source>
</evidence>
<organism evidence="9 10">
    <name type="scientific">candidate division WWE3 bacterium</name>
    <dbReference type="NCBI Taxonomy" id="2053526"/>
    <lineage>
        <taxon>Bacteria</taxon>
        <taxon>Katanobacteria</taxon>
    </lineage>
</organism>
<proteinExistence type="predicted"/>
<dbReference type="AlphaFoldDB" id="A0A7X9DL37"/>
<protein>
    <submittedName>
        <fullName evidence="9">Glycosyltransferase family 2 protein</fullName>
    </submittedName>
</protein>
<evidence type="ECO:0000313" key="10">
    <source>
        <dbReference type="Proteomes" id="UP000526033"/>
    </source>
</evidence>
<dbReference type="InterPro" id="IPR050256">
    <property type="entry name" value="Glycosyltransferase_2"/>
</dbReference>
<evidence type="ECO:0000259" key="8">
    <source>
        <dbReference type="Pfam" id="PF00535"/>
    </source>
</evidence>
<dbReference type="InterPro" id="IPR029044">
    <property type="entry name" value="Nucleotide-diphossugar_trans"/>
</dbReference>
<feature type="transmembrane region" description="Helical" evidence="7">
    <location>
        <begin position="274"/>
        <end position="298"/>
    </location>
</feature>
<evidence type="ECO:0000313" key="9">
    <source>
        <dbReference type="EMBL" id="NMB70460.1"/>
    </source>
</evidence>
<evidence type="ECO:0000256" key="6">
    <source>
        <dbReference type="ARBA" id="ARBA00023136"/>
    </source>
</evidence>
<dbReference type="Proteomes" id="UP000526033">
    <property type="component" value="Unassembled WGS sequence"/>
</dbReference>
<dbReference type="Gene3D" id="3.90.550.10">
    <property type="entry name" value="Spore Coat Polysaccharide Biosynthesis Protein SpsA, Chain A"/>
    <property type="match status" value="1"/>
</dbReference>
<accession>A0A7X9DL37</accession>
<dbReference type="PANTHER" id="PTHR48090">
    <property type="entry name" value="UNDECAPRENYL-PHOSPHATE 4-DEOXY-4-FORMAMIDO-L-ARABINOSE TRANSFERASE-RELATED"/>
    <property type="match status" value="1"/>
</dbReference>
<dbReference type="EMBL" id="JAAZNL010000059">
    <property type="protein sequence ID" value="NMB70460.1"/>
    <property type="molecule type" value="Genomic_DNA"/>
</dbReference>
<evidence type="ECO:0000256" key="3">
    <source>
        <dbReference type="ARBA" id="ARBA00022679"/>
    </source>
</evidence>
<keyword evidence="3 9" id="KW-0808">Transferase</keyword>
<gene>
    <name evidence="9" type="ORF">GYA27_04690</name>
</gene>
<dbReference type="PANTHER" id="PTHR48090:SF1">
    <property type="entry name" value="PROPHAGE BACTOPRENOL GLUCOSYL TRANSFERASE HOMOLOG"/>
    <property type="match status" value="1"/>
</dbReference>
<sequence length="315" mass="36091">MTDTGKKLISIVSPAYNEEVNIPLMIEEIKQVFAQKLPKYDFEYILVDDGSSDRTWQVIQEQSKDARIKGIRLSRNFGHQIAMTAGLDQAVGEAVIYCDSDLQHPPEIFSELVEKWEQGFDVVHTVRISTEDIGFVKKFFSDAFYKIINAFSDVRIEKGMADFKLLDKKVLSHLKKFREVNRFLRGIVPWLGFKATQIEYIARKRIHGRAGFSFRKSLVLAKTGILTFSLKPLKFIGYFGILLTITSAGLTLFSVSWFVIYYSWYFSPMVTLTLFNAFLIGIVLICLGIMSLYLSYIYSEVVNRPLYIVSESTNV</sequence>
<comment type="subcellular location">
    <subcellularLocation>
        <location evidence="1">Membrane</location>
        <topology evidence="1">Multi-pass membrane protein</topology>
    </subcellularLocation>
</comment>
<reference evidence="9 10" key="1">
    <citation type="journal article" date="2020" name="Biotechnol. Biofuels">
        <title>New insights from the biogas microbiome by comprehensive genome-resolved metagenomics of nearly 1600 species originating from multiple anaerobic digesters.</title>
        <authorList>
            <person name="Campanaro S."/>
            <person name="Treu L."/>
            <person name="Rodriguez-R L.M."/>
            <person name="Kovalovszki A."/>
            <person name="Ziels R.M."/>
            <person name="Maus I."/>
            <person name="Zhu X."/>
            <person name="Kougias P.G."/>
            <person name="Basile A."/>
            <person name="Luo G."/>
            <person name="Schluter A."/>
            <person name="Konstantinidis K.T."/>
            <person name="Angelidaki I."/>
        </authorList>
    </citation>
    <scope>NUCLEOTIDE SEQUENCE [LARGE SCALE GENOMIC DNA]</scope>
    <source>
        <strain evidence="9">AS27yjCOA_165</strain>
    </source>
</reference>
<evidence type="ECO:0000256" key="7">
    <source>
        <dbReference type="SAM" id="Phobius"/>
    </source>
</evidence>
<feature type="domain" description="Glycosyltransferase 2-like" evidence="8">
    <location>
        <begin position="10"/>
        <end position="140"/>
    </location>
</feature>
<dbReference type="GO" id="GO:0016757">
    <property type="term" value="F:glycosyltransferase activity"/>
    <property type="evidence" value="ECO:0007669"/>
    <property type="project" value="UniProtKB-KW"/>
</dbReference>